<dbReference type="EMBL" id="OK040790">
    <property type="protein sequence ID" value="UDL15989.1"/>
    <property type="molecule type" value="Genomic_DNA"/>
</dbReference>
<accession>A0AAE8YBN3</accession>
<evidence type="ECO:0000313" key="2">
    <source>
        <dbReference type="Proteomes" id="UP000827768"/>
    </source>
</evidence>
<protein>
    <submittedName>
        <fullName evidence="1">Uncharacterized protein</fullName>
    </submittedName>
</protein>
<dbReference type="RefSeq" id="YP_010755229.1">
    <property type="nucleotide sequence ID" value="NC_073468.1"/>
</dbReference>
<reference evidence="1" key="1">
    <citation type="submission" date="2021-09" db="EMBL/GenBank/DDBJ databases">
        <authorList>
            <person name="Andersen S.H."/>
            <person name="Beall E.A."/>
            <person name="Cappelle B."/>
            <person name="Falteisek K.J."/>
            <person name="Fenske B.A."/>
            <person name="Gansluckner N.W."/>
            <person name="Gilbertson S.M."/>
            <person name="Krings K.J."/>
            <person name="Mobeck M."/>
            <person name="Odeku J.O."/>
            <person name="Poncelet M.E."/>
            <person name="Rohr J.R."/>
            <person name="Rolands L."/>
            <person name="Whipple C.D."/>
            <person name="Whipple E.M."/>
            <person name="Spring A.M."/>
            <person name="Klyczek K."/>
            <person name="Garlena R.A."/>
            <person name="Russell D.A."/>
            <person name="Pope W.H."/>
            <person name="Jacobs-Sera D."/>
            <person name="Hatfull G.F."/>
        </authorList>
    </citation>
    <scope>NUCLEOTIDE SEQUENCE</scope>
</reference>
<proteinExistence type="predicted"/>
<keyword evidence="2" id="KW-1185">Reference proteome</keyword>
<dbReference type="Proteomes" id="UP000827768">
    <property type="component" value="Segment"/>
</dbReference>
<evidence type="ECO:0000313" key="1">
    <source>
        <dbReference type="EMBL" id="UDL15989.1"/>
    </source>
</evidence>
<organism evidence="1 2">
    <name type="scientific">Microbacterium phage Pumpernickel</name>
    <dbReference type="NCBI Taxonomy" id="2885983"/>
    <lineage>
        <taxon>Viruses</taxon>
        <taxon>Duplodnaviria</taxon>
        <taxon>Heunggongvirae</taxon>
        <taxon>Uroviricota</taxon>
        <taxon>Caudoviricetes</taxon>
        <taxon>Pumpernickelvirus</taxon>
        <taxon>Pumpernickelvirus pumpernickel</taxon>
    </lineage>
</organism>
<sequence>MSVAVEPGAYQIEEKYLLVSVPNIEVGVADEVYLQEYFEKKNIPSCANVTLKSATPKTSYFVISWIEVTVDNLDFISGEGDEWSLSA</sequence>
<gene>
    <name evidence="1" type="primary">239</name>
    <name evidence="1" type="ORF">SEA_PUMPERNICKEL_239</name>
</gene>
<dbReference type="GeneID" id="80019880"/>
<name>A0AAE8YBN3_9CAUD</name>
<dbReference type="KEGG" id="vg:80019880"/>